<evidence type="ECO:0000256" key="9">
    <source>
        <dbReference type="ARBA" id="ARBA00023209"/>
    </source>
</evidence>
<proteinExistence type="inferred from homology"/>
<keyword evidence="12" id="KW-0670">Pyruvate</keyword>
<evidence type="ECO:0000256" key="12">
    <source>
        <dbReference type="ARBA" id="ARBA00023317"/>
    </source>
</evidence>
<dbReference type="PANTHER" id="PTHR10067:SF6">
    <property type="entry name" value="PHOSPHATIDYLSERINE DECARBOXYLASE PROENZYME, MITOCHONDRIAL"/>
    <property type="match status" value="1"/>
</dbReference>
<dbReference type="HAMAP" id="MF_00662">
    <property type="entry name" value="PS_decarb_PSD_B_type1"/>
    <property type="match status" value="1"/>
</dbReference>
<keyword evidence="4" id="KW-1003">Cell membrane</keyword>
<dbReference type="InterPro" id="IPR033177">
    <property type="entry name" value="PSD-B"/>
</dbReference>
<keyword evidence="8" id="KW-0472">Membrane</keyword>
<dbReference type="UniPathway" id="UPA00558"/>
<comment type="pathway">
    <text evidence="2">Lipid metabolism.</text>
</comment>
<evidence type="ECO:0000256" key="7">
    <source>
        <dbReference type="ARBA" id="ARBA00023098"/>
    </source>
</evidence>
<sequence>MKKNFLTTIQLLIPLRLLSWCVYKLSRVTIPFVKNIFIELFIKKYNIDLSEYRKGKKEDYLSFNDFFTREIKPEFRLIESSYKTIVSPVDGTLIELGEINEDRIIQIKDSHYSLTKLLNNNQALAIKYLNGYFVTLYLAPENYHRVHMPLDGTLVNSELVPGKCFAVNQESIEKIPDLYIKNQRLINAFENQLSPFILILVAALNVSSITTVWKSEDLQAENPLTILKGEQMGQFNLGSTVILLVPKESQLIWSETIEIGTRVKVGQVIAQINND</sequence>
<evidence type="ECO:0000256" key="11">
    <source>
        <dbReference type="ARBA" id="ARBA00023264"/>
    </source>
</evidence>
<evidence type="ECO:0000313" key="14">
    <source>
        <dbReference type="EMBL" id="SUZ97684.1"/>
    </source>
</evidence>
<keyword evidence="10" id="KW-0456">Lyase</keyword>
<evidence type="ECO:0000256" key="8">
    <source>
        <dbReference type="ARBA" id="ARBA00023136"/>
    </source>
</evidence>
<protein>
    <recommendedName>
        <fullName evidence="3">phosphatidylserine decarboxylase</fullName>
        <ecNumber evidence="3">4.1.1.65</ecNumber>
    </recommendedName>
</protein>
<dbReference type="GO" id="GO:0006646">
    <property type="term" value="P:phosphatidylethanolamine biosynthetic process"/>
    <property type="evidence" value="ECO:0007669"/>
    <property type="project" value="UniProtKB-UniPathway"/>
</dbReference>
<organism evidence="14">
    <name type="scientific">marine metagenome</name>
    <dbReference type="NCBI Taxonomy" id="408172"/>
    <lineage>
        <taxon>unclassified sequences</taxon>
        <taxon>metagenomes</taxon>
        <taxon>ecological metagenomes</taxon>
    </lineage>
</organism>
<evidence type="ECO:0000256" key="1">
    <source>
        <dbReference type="ARBA" id="ARBA00001928"/>
    </source>
</evidence>
<keyword evidence="11" id="KW-1208">Phospholipid metabolism</keyword>
<dbReference type="InterPro" id="IPR003817">
    <property type="entry name" value="PS_Dcarbxylase"/>
</dbReference>
<name>A0A381S2L4_9ZZZZ</name>
<evidence type="ECO:0000256" key="5">
    <source>
        <dbReference type="ARBA" id="ARBA00022516"/>
    </source>
</evidence>
<keyword evidence="9" id="KW-0594">Phospholipid biosynthesis</keyword>
<keyword evidence="6" id="KW-0210">Decarboxylase</keyword>
<evidence type="ECO:0000256" key="4">
    <source>
        <dbReference type="ARBA" id="ARBA00022475"/>
    </source>
</evidence>
<dbReference type="NCBIfam" id="TIGR00163">
    <property type="entry name" value="PS_decarb"/>
    <property type="match status" value="1"/>
</dbReference>
<evidence type="ECO:0000256" key="2">
    <source>
        <dbReference type="ARBA" id="ARBA00005189"/>
    </source>
</evidence>
<reference evidence="14" key="1">
    <citation type="submission" date="2018-05" db="EMBL/GenBank/DDBJ databases">
        <authorList>
            <person name="Lanie J.A."/>
            <person name="Ng W.-L."/>
            <person name="Kazmierczak K.M."/>
            <person name="Andrzejewski T.M."/>
            <person name="Davidsen T.M."/>
            <person name="Wayne K.J."/>
            <person name="Tettelin H."/>
            <person name="Glass J.I."/>
            <person name="Rusch D."/>
            <person name="Podicherti R."/>
            <person name="Tsui H.-C.T."/>
            <person name="Winkler M.E."/>
        </authorList>
    </citation>
    <scope>NUCLEOTIDE SEQUENCE</scope>
</reference>
<keyword evidence="5" id="KW-0444">Lipid biosynthesis</keyword>
<comment type="cofactor">
    <cofactor evidence="1">
        <name>pyruvate</name>
        <dbReference type="ChEBI" id="CHEBI:15361"/>
    </cofactor>
</comment>
<keyword evidence="7" id="KW-0443">Lipid metabolism</keyword>
<comment type="pathway">
    <text evidence="13">Phospholipid metabolism; phosphatidylethanolamine biosynthesis.</text>
</comment>
<dbReference type="GO" id="GO:0004609">
    <property type="term" value="F:phosphatidylserine decarboxylase activity"/>
    <property type="evidence" value="ECO:0007669"/>
    <property type="project" value="UniProtKB-EC"/>
</dbReference>
<dbReference type="EC" id="4.1.1.65" evidence="3"/>
<dbReference type="EMBL" id="UINC01002531">
    <property type="protein sequence ID" value="SUZ97684.1"/>
    <property type="molecule type" value="Genomic_DNA"/>
</dbReference>
<evidence type="ECO:0000256" key="13">
    <source>
        <dbReference type="ARBA" id="ARBA00024326"/>
    </source>
</evidence>
<accession>A0A381S2L4</accession>
<dbReference type="AlphaFoldDB" id="A0A381S2L4"/>
<evidence type="ECO:0000256" key="3">
    <source>
        <dbReference type="ARBA" id="ARBA00012243"/>
    </source>
</evidence>
<evidence type="ECO:0000256" key="10">
    <source>
        <dbReference type="ARBA" id="ARBA00023239"/>
    </source>
</evidence>
<dbReference type="InterPro" id="IPR033178">
    <property type="entry name" value="PSD_type1_pro"/>
</dbReference>
<evidence type="ECO:0000256" key="6">
    <source>
        <dbReference type="ARBA" id="ARBA00022793"/>
    </source>
</evidence>
<gene>
    <name evidence="14" type="ORF">METZ01_LOCUS50538</name>
</gene>
<dbReference type="PANTHER" id="PTHR10067">
    <property type="entry name" value="PHOSPHATIDYLSERINE DECARBOXYLASE"/>
    <property type="match status" value="1"/>
</dbReference>
<dbReference type="Pfam" id="PF02666">
    <property type="entry name" value="PS_Dcarbxylase"/>
    <property type="match status" value="1"/>
</dbReference>